<evidence type="ECO:0000313" key="4">
    <source>
        <dbReference type="Proteomes" id="UP000214739"/>
    </source>
</evidence>
<dbReference type="AlphaFoldDB" id="A0A224V2D0"/>
<keyword evidence="5" id="KW-1185">Reference proteome</keyword>
<evidence type="ECO:0000256" key="1">
    <source>
        <dbReference type="SAM" id="Phobius"/>
    </source>
</evidence>
<dbReference type="EMBL" id="PUFL01000022">
    <property type="protein sequence ID" value="TDG94163.1"/>
    <property type="molecule type" value="Genomic_DNA"/>
</dbReference>
<dbReference type="RefSeq" id="WP_057961773.1">
    <property type="nucleotide sequence ID" value="NZ_BAAAXO010000038.1"/>
</dbReference>
<evidence type="ECO:0000313" key="3">
    <source>
        <dbReference type="EMBL" id="TDG94163.1"/>
    </source>
</evidence>
<keyword evidence="1" id="KW-0472">Membrane</keyword>
<dbReference type="Proteomes" id="UP000294668">
    <property type="component" value="Unassembled WGS sequence"/>
</dbReference>
<evidence type="ECO:0000313" key="5">
    <source>
        <dbReference type="Proteomes" id="UP000294668"/>
    </source>
</evidence>
<dbReference type="Proteomes" id="UP000214739">
    <property type="component" value="Unassembled WGS sequence"/>
</dbReference>
<comment type="caution">
    <text evidence="2">The sequence shown here is derived from an EMBL/GenBank/DDBJ whole genome shotgun (WGS) entry which is preliminary data.</text>
</comment>
<reference evidence="2 4" key="1">
    <citation type="journal article" date="2017" name="Biosci Microbiota Food Health">
        <title>Genomic characterization reconfirms the taxonomic status of Lactobacillus parakefiri.</title>
        <authorList>
            <person name="Tanizawa Y."/>
            <person name="Kobayashi H."/>
            <person name="Kaminuma E."/>
            <person name="Sakamoto M."/>
            <person name="Ohkuma M."/>
            <person name="Nakamura Y."/>
            <person name="Arita M."/>
            <person name="Tohno M."/>
        </authorList>
    </citation>
    <scope>NUCLEOTIDE SEQUENCE [LARGE SCALE GENOMIC DNA]</scope>
    <source>
        <strain evidence="2 4">JCM 8573</strain>
    </source>
</reference>
<reference evidence="3" key="3">
    <citation type="submission" date="2019-02" db="EMBL/GenBank/DDBJ databases">
        <authorList>
            <person name="Buron G."/>
            <person name="Chaylann A."/>
            <person name="Dolejs I."/>
            <person name="Forster J."/>
            <person name="Miks M.H."/>
        </authorList>
    </citation>
    <scope>NUCLEOTIDE SEQUENCE</scope>
    <source>
        <strain evidence="3">DSM 10551</strain>
    </source>
</reference>
<keyword evidence="1" id="KW-1133">Transmembrane helix</keyword>
<accession>A0A224V2D0</accession>
<keyword evidence="1" id="KW-0812">Transmembrane</keyword>
<name>A0A224V2D0_9LACO</name>
<feature type="transmembrane region" description="Helical" evidence="1">
    <location>
        <begin position="7"/>
        <end position="30"/>
    </location>
</feature>
<dbReference type="EMBL" id="BDGB01000001">
    <property type="protein sequence ID" value="GAW70946.1"/>
    <property type="molecule type" value="Genomic_DNA"/>
</dbReference>
<evidence type="ECO:0000313" key="2">
    <source>
        <dbReference type="EMBL" id="GAW70946.1"/>
    </source>
</evidence>
<gene>
    <name evidence="2" type="primary">oppA_1</name>
    <name evidence="3" type="ORF">C5L28_001631</name>
    <name evidence="2" type="ORF">LPKJCM_00015</name>
</gene>
<sequence>MFKDIRFTAIVSIVIGFMAVLLSGCASIAVGGGAESAEKALKITIPGEPLTIDPTKSIETNGGAVIDQVSEGIYRRDADNKRKFVKWC</sequence>
<reference evidence="3 5" key="2">
    <citation type="journal article" date="2019" name="Appl. Microbiol. Biotechnol.">
        <title>Uncovering carbohydrate metabolism through a genotype-phenotype association study of 56 lactic acid bacteria genomes.</title>
        <authorList>
            <person name="Buron-Moles G."/>
            <person name="Chailyan A."/>
            <person name="Dolejs I."/>
            <person name="Forster J."/>
            <person name="Miks M.H."/>
        </authorList>
    </citation>
    <scope>NUCLEOTIDE SEQUENCE [LARGE SCALE GENOMIC DNA]</scope>
    <source>
        <strain evidence="3 5">DSM 10551</strain>
    </source>
</reference>
<dbReference type="PROSITE" id="PS51257">
    <property type="entry name" value="PROKAR_LIPOPROTEIN"/>
    <property type="match status" value="1"/>
</dbReference>
<proteinExistence type="predicted"/>
<protein>
    <submittedName>
        <fullName evidence="2">Oligopeptide ABC transporter substrate-binding protein</fullName>
    </submittedName>
</protein>
<organism evidence="2 4">
    <name type="scientific">Lentilactobacillus parakefiri</name>
    <dbReference type="NCBI Taxonomy" id="152332"/>
    <lineage>
        <taxon>Bacteria</taxon>
        <taxon>Bacillati</taxon>
        <taxon>Bacillota</taxon>
        <taxon>Bacilli</taxon>
        <taxon>Lactobacillales</taxon>
        <taxon>Lactobacillaceae</taxon>
        <taxon>Lentilactobacillus</taxon>
    </lineage>
</organism>